<protein>
    <submittedName>
        <fullName evidence="1">Uncharacterized protein</fullName>
    </submittedName>
</protein>
<gene>
    <name evidence="1" type="ORF">Clacol_004988</name>
</gene>
<proteinExistence type="predicted"/>
<accession>A0AAV5ACX3</accession>
<evidence type="ECO:0000313" key="1">
    <source>
        <dbReference type="EMBL" id="GJJ10760.1"/>
    </source>
</evidence>
<dbReference type="AlphaFoldDB" id="A0AAV5ACX3"/>
<dbReference type="Proteomes" id="UP001050691">
    <property type="component" value="Unassembled WGS sequence"/>
</dbReference>
<sequence>MPPKVDNPAPATPAETPVTTAATTAGSVSGNSVYATVTLDPMTGLVYILTALSLQIQFTGNSGNVQTSYSGTLTYNNIANLSGAQTASVSSNAGNIVITFVQVGTMMTAKFKAQGSTVPNETQGNWGPIGMSGLSIAADDGTTSAAFPVPPLEIWSKRTPATANLNLWTEKIYQVNIPALRSIFISSSGQGQSYAGIMYFNDPRHTHWNDPARFATVSIVAEHLTITFTTKNNTLVGIFKSSDYIYVPGYHDWDATGEWKNY</sequence>
<dbReference type="EMBL" id="BPWL01000005">
    <property type="protein sequence ID" value="GJJ10760.1"/>
    <property type="molecule type" value="Genomic_DNA"/>
</dbReference>
<keyword evidence="2" id="KW-1185">Reference proteome</keyword>
<organism evidence="1 2">
    <name type="scientific">Clathrus columnatus</name>
    <dbReference type="NCBI Taxonomy" id="1419009"/>
    <lineage>
        <taxon>Eukaryota</taxon>
        <taxon>Fungi</taxon>
        <taxon>Dikarya</taxon>
        <taxon>Basidiomycota</taxon>
        <taxon>Agaricomycotina</taxon>
        <taxon>Agaricomycetes</taxon>
        <taxon>Phallomycetidae</taxon>
        <taxon>Phallales</taxon>
        <taxon>Clathraceae</taxon>
        <taxon>Clathrus</taxon>
    </lineage>
</organism>
<comment type="caution">
    <text evidence="1">The sequence shown here is derived from an EMBL/GenBank/DDBJ whole genome shotgun (WGS) entry which is preliminary data.</text>
</comment>
<reference evidence="1" key="1">
    <citation type="submission" date="2021-10" db="EMBL/GenBank/DDBJ databases">
        <title>De novo Genome Assembly of Clathrus columnatus (Basidiomycota, Fungi) Using Illumina and Nanopore Sequence Data.</title>
        <authorList>
            <person name="Ogiso-Tanaka E."/>
            <person name="Itagaki H."/>
            <person name="Hosoya T."/>
            <person name="Hosaka K."/>
        </authorList>
    </citation>
    <scope>NUCLEOTIDE SEQUENCE</scope>
    <source>
        <strain evidence="1">MO-923</strain>
    </source>
</reference>
<name>A0AAV5ACX3_9AGAM</name>
<evidence type="ECO:0000313" key="2">
    <source>
        <dbReference type="Proteomes" id="UP001050691"/>
    </source>
</evidence>